<feature type="transmembrane region" description="Helical" evidence="1">
    <location>
        <begin position="12"/>
        <end position="36"/>
    </location>
</feature>
<gene>
    <name evidence="2" type="ORF">KTC_22420</name>
</gene>
<organism evidence="2">
    <name type="scientific">Thermosporothrix sp. COM3</name>
    <dbReference type="NCBI Taxonomy" id="2490863"/>
    <lineage>
        <taxon>Bacteria</taxon>
        <taxon>Bacillati</taxon>
        <taxon>Chloroflexota</taxon>
        <taxon>Ktedonobacteria</taxon>
        <taxon>Ktedonobacterales</taxon>
        <taxon>Thermosporotrichaceae</taxon>
        <taxon>Thermosporothrix</taxon>
    </lineage>
</organism>
<evidence type="ECO:0000313" key="2">
    <source>
        <dbReference type="EMBL" id="BBH87491.1"/>
    </source>
</evidence>
<dbReference type="AlphaFoldDB" id="A0A455SJL0"/>
<dbReference type="EMBL" id="AP019376">
    <property type="protein sequence ID" value="BBH87491.1"/>
    <property type="molecule type" value="Genomic_DNA"/>
</dbReference>
<accession>A0A455SJL0</accession>
<feature type="transmembrane region" description="Helical" evidence="1">
    <location>
        <begin position="160"/>
        <end position="180"/>
    </location>
</feature>
<feature type="transmembrane region" description="Helical" evidence="1">
    <location>
        <begin position="117"/>
        <end position="139"/>
    </location>
</feature>
<feature type="transmembrane region" description="Helical" evidence="1">
    <location>
        <begin position="307"/>
        <end position="326"/>
    </location>
</feature>
<reference evidence="2" key="1">
    <citation type="submission" date="2018-12" db="EMBL/GenBank/DDBJ databases">
        <title>Novel natural products biosynthetic potential of the class Ktedonobacteria.</title>
        <authorList>
            <person name="Zheng Y."/>
            <person name="Saitou A."/>
            <person name="Wang C.M."/>
            <person name="Toyoda A."/>
            <person name="Minakuchi Y."/>
            <person name="Sekiguchi Y."/>
            <person name="Ueda K."/>
            <person name="Takano H."/>
            <person name="Sakai Y."/>
            <person name="Yokota A."/>
            <person name="Yabe S."/>
        </authorList>
    </citation>
    <scope>NUCLEOTIDE SEQUENCE</scope>
    <source>
        <strain evidence="2">COM3</strain>
    </source>
</reference>
<keyword evidence="1" id="KW-1133">Transmembrane helix</keyword>
<keyword evidence="1" id="KW-0812">Transmembrane</keyword>
<sequence length="459" mass="51243">MRDLFLIRPRKRSWLSFLDIFITLVALIVLSLLLIVCRPDMMLHAIETLQQRPQSLMQVGAVLAPHACPAELVQAGDCLEQDYKGGGKKIQNPIDDNSALFFYTPYRYTVDNEIVRLLWGAMLAIVDIFLVLVFMMHGLRMMIAGTVFKFSKAIEESPGVLLSLIVVHVSLTFISLFIGLNNVLVNHAYTWANDKLVQTDFRREEWKDLQISANGAAGKDRDTYDKLPQSFKNRCEPDRILYVHDYTQIFKKCPIPGDSMMTNFRLVPEDLNFTNLFDNLQKLGDALPLIIQVLALMLLIQMVIRLFFINLYIVFAPLAIACWALPGRSGQGVTSLWLKGFISTALVQFVMVLALIVTQIMLGAVLQVVAMPLKSSGDDGMTGPGGLPVNTLVDLIHVCCLWFIIRIPGLLGTAPMRTMVESGQMMAQVVSTTIVSQFTQAQMVFQAGAGLLPLARFAR</sequence>
<feature type="transmembrane region" description="Helical" evidence="1">
    <location>
        <begin position="346"/>
        <end position="366"/>
    </location>
</feature>
<evidence type="ECO:0000256" key="1">
    <source>
        <dbReference type="SAM" id="Phobius"/>
    </source>
</evidence>
<keyword evidence="1" id="KW-0472">Membrane</keyword>
<protein>
    <submittedName>
        <fullName evidence="2">Uncharacterized protein</fullName>
    </submittedName>
</protein>
<name>A0A455SJL0_9CHLR</name>
<proteinExistence type="predicted"/>